<comment type="caution">
    <text evidence="3">The sequence shown here is derived from an EMBL/GenBank/DDBJ whole genome shotgun (WGS) entry which is preliminary data.</text>
</comment>
<keyword evidence="2" id="KW-0472">Membrane</keyword>
<dbReference type="AlphaFoldDB" id="A0AAD9N3M9"/>
<keyword evidence="2" id="KW-1133">Transmembrane helix</keyword>
<feature type="transmembrane region" description="Helical" evidence="2">
    <location>
        <begin position="12"/>
        <end position="38"/>
    </location>
</feature>
<evidence type="ECO:0000313" key="3">
    <source>
        <dbReference type="EMBL" id="KAK2153821.1"/>
    </source>
</evidence>
<evidence type="ECO:0000256" key="2">
    <source>
        <dbReference type="SAM" id="Phobius"/>
    </source>
</evidence>
<evidence type="ECO:0000256" key="1">
    <source>
        <dbReference type="SAM" id="MobiDB-lite"/>
    </source>
</evidence>
<name>A0AAD9N3M9_9ANNE</name>
<dbReference type="EMBL" id="JAODUP010000284">
    <property type="protein sequence ID" value="KAK2153821.1"/>
    <property type="molecule type" value="Genomic_DNA"/>
</dbReference>
<proteinExistence type="predicted"/>
<sequence length="282" mass="31259">MISDFVEASWLVAVIVSVSLIVGITLIAVASTLIYFYFFRRRHRRQGQFQADDGAIPHRERGVVGDTPSNWSTASSREKTVSQLLVNGHRGARPYVDEAEKRHRQQQIDNGYFTFPVTKIHHDDGWRQRQIDHRTGVGRYMARKARGHRFAKKSFGRRNGDIVDGRSANPRRRRTNPRRAYTQSLDRSVVSGTTHVSLPPGKESTSINITVPQVLSSGGQKNAVPILQSWIPPHSGDLSIGQSDVTDLSSSSRISDPLITVDGAPKVSEIGTAVNGSVLWNA</sequence>
<accession>A0AAD9N3M9</accession>
<feature type="region of interest" description="Disordered" evidence="1">
    <location>
        <begin position="157"/>
        <end position="179"/>
    </location>
</feature>
<keyword evidence="2" id="KW-0812">Transmembrane</keyword>
<evidence type="ECO:0000313" key="4">
    <source>
        <dbReference type="Proteomes" id="UP001208570"/>
    </source>
</evidence>
<dbReference type="Proteomes" id="UP001208570">
    <property type="component" value="Unassembled WGS sequence"/>
</dbReference>
<reference evidence="3" key="1">
    <citation type="journal article" date="2023" name="Mol. Biol. Evol.">
        <title>Third-Generation Sequencing Reveals the Adaptive Role of the Epigenome in Three Deep-Sea Polychaetes.</title>
        <authorList>
            <person name="Perez M."/>
            <person name="Aroh O."/>
            <person name="Sun Y."/>
            <person name="Lan Y."/>
            <person name="Juniper S.K."/>
            <person name="Young C.R."/>
            <person name="Angers B."/>
            <person name="Qian P.Y."/>
        </authorList>
    </citation>
    <scope>NUCLEOTIDE SEQUENCE</scope>
    <source>
        <strain evidence="3">P08H-3</strain>
    </source>
</reference>
<gene>
    <name evidence="3" type="ORF">LSH36_284g00009</name>
</gene>
<organism evidence="3 4">
    <name type="scientific">Paralvinella palmiformis</name>
    <dbReference type="NCBI Taxonomy" id="53620"/>
    <lineage>
        <taxon>Eukaryota</taxon>
        <taxon>Metazoa</taxon>
        <taxon>Spiralia</taxon>
        <taxon>Lophotrochozoa</taxon>
        <taxon>Annelida</taxon>
        <taxon>Polychaeta</taxon>
        <taxon>Sedentaria</taxon>
        <taxon>Canalipalpata</taxon>
        <taxon>Terebellida</taxon>
        <taxon>Terebelliformia</taxon>
        <taxon>Alvinellidae</taxon>
        <taxon>Paralvinella</taxon>
    </lineage>
</organism>
<protein>
    <submittedName>
        <fullName evidence="3">Uncharacterized protein</fullName>
    </submittedName>
</protein>
<keyword evidence="4" id="KW-1185">Reference proteome</keyword>